<dbReference type="InterPro" id="IPR050103">
    <property type="entry name" value="Class-III_PLP-dep_AT"/>
</dbReference>
<dbReference type="NCBIfam" id="TIGR00700">
    <property type="entry name" value="GABAtrnsam"/>
    <property type="match status" value="1"/>
</dbReference>
<dbReference type="Gene3D" id="3.90.1150.10">
    <property type="entry name" value="Aspartate Aminotransferase, domain 1"/>
    <property type="match status" value="1"/>
</dbReference>
<dbReference type="InterPro" id="IPR015421">
    <property type="entry name" value="PyrdxlP-dep_Trfase_major"/>
</dbReference>
<reference evidence="8" key="1">
    <citation type="submission" date="2020-01" db="EMBL/GenBank/DDBJ databases">
        <title>'Steroidobacter agaridevorans' sp. nov., agar-degrading bacteria isolated from rhizosphere soils.</title>
        <authorList>
            <person name="Ikenaga M."/>
            <person name="Kataoka M."/>
            <person name="Murouchi A."/>
            <person name="Katsuragi S."/>
            <person name="Sakai M."/>
        </authorList>
    </citation>
    <scope>NUCLEOTIDE SEQUENCE [LARGE SCALE GENOMIC DNA]</scope>
    <source>
        <strain evidence="8">YU21-B</strain>
    </source>
</reference>
<dbReference type="PANTHER" id="PTHR11986">
    <property type="entry name" value="AMINOTRANSFERASE CLASS III"/>
    <property type="match status" value="1"/>
</dbReference>
<sequence length="473" mass="49995">MTVTIVHRLDLQTHLSSAAPRVEDYTISFFRSNGFRALKLTQSISANAGLLARKTAAVARGVSTATPLFAATAENAEIRDVDGQRYIDFASGIGVLATGHRHPRVAAAVQHQLEKFTHTAFQVLAYESYIELAERLNGLAPFQGAAKSVLFTSGAEAVENALKIARIATGRSTVIAFSGAFHGRTTMTLALTGKVKPYKQHMGPLSNDVYRLPFPVEHRGIQVADTLRALESLFHSDVEPSKVAAIIIEPVQGEGGFNVAPAQLLQALRRVCDEHGIVLIADEIQSGFGRTGRMFAIEHAGIEPDLVTVAKSIAGGFPLSGVVGRAALMDAVEPGGLGGTYAGSPISCAAALAVIDVIAKENLLARAHEIGNTIRTRINEVMRSNSNAPIANLRGLGAMLAFDVVKSDPDRSPDGVGARLVAARALDGGLIVLTCGTYGETVRLLTPLTISDAVLNEGLNILVNAIRNTRASC</sequence>
<dbReference type="AlphaFoldDB" id="A0A829YAE3"/>
<dbReference type="GO" id="GO:0009448">
    <property type="term" value="P:gamma-aminobutyric acid metabolic process"/>
    <property type="evidence" value="ECO:0007669"/>
    <property type="project" value="InterPro"/>
</dbReference>
<dbReference type="GO" id="GO:0030170">
    <property type="term" value="F:pyridoxal phosphate binding"/>
    <property type="evidence" value="ECO:0007669"/>
    <property type="project" value="InterPro"/>
</dbReference>
<dbReference type="EMBL" id="BLJN01000002">
    <property type="protein sequence ID" value="GFE80150.1"/>
    <property type="molecule type" value="Genomic_DNA"/>
</dbReference>
<dbReference type="InterPro" id="IPR005814">
    <property type="entry name" value="Aminotrans_3"/>
</dbReference>
<keyword evidence="5 6" id="KW-0663">Pyridoxal phosphate</keyword>
<dbReference type="InterPro" id="IPR049704">
    <property type="entry name" value="Aminotrans_3_PPA_site"/>
</dbReference>
<dbReference type="SUPFAM" id="SSF53383">
    <property type="entry name" value="PLP-dependent transferases"/>
    <property type="match status" value="1"/>
</dbReference>
<name>A0A829YAE3_9GAMM</name>
<comment type="caution">
    <text evidence="7">The sequence shown here is derived from an EMBL/GenBank/DDBJ whole genome shotgun (WGS) entry which is preliminary data.</text>
</comment>
<comment type="similarity">
    <text evidence="2 6">Belongs to the class-III pyridoxal-phosphate-dependent aminotransferase family.</text>
</comment>
<evidence type="ECO:0000256" key="4">
    <source>
        <dbReference type="ARBA" id="ARBA00022679"/>
    </source>
</evidence>
<dbReference type="Gene3D" id="3.40.640.10">
    <property type="entry name" value="Type I PLP-dependent aspartate aminotransferase-like (Major domain)"/>
    <property type="match status" value="1"/>
</dbReference>
<dbReference type="InterPro" id="IPR004632">
    <property type="entry name" value="4NH2But_aminotransferase_bac"/>
</dbReference>
<evidence type="ECO:0000256" key="3">
    <source>
        <dbReference type="ARBA" id="ARBA00022576"/>
    </source>
</evidence>
<keyword evidence="4 7" id="KW-0808">Transferase</keyword>
<dbReference type="Pfam" id="PF00202">
    <property type="entry name" value="Aminotran_3"/>
    <property type="match status" value="1"/>
</dbReference>
<evidence type="ECO:0000256" key="5">
    <source>
        <dbReference type="ARBA" id="ARBA00022898"/>
    </source>
</evidence>
<dbReference type="FunFam" id="3.40.640.10:FF:000013">
    <property type="entry name" value="4-aminobutyrate aminotransferase"/>
    <property type="match status" value="1"/>
</dbReference>
<dbReference type="Proteomes" id="UP000445000">
    <property type="component" value="Unassembled WGS sequence"/>
</dbReference>
<comment type="cofactor">
    <cofactor evidence="1">
        <name>pyridoxal 5'-phosphate</name>
        <dbReference type="ChEBI" id="CHEBI:597326"/>
    </cofactor>
</comment>
<dbReference type="GO" id="GO:0034386">
    <property type="term" value="F:4-aminobutyrate:2-oxoglutarate transaminase activity"/>
    <property type="evidence" value="ECO:0007669"/>
    <property type="project" value="InterPro"/>
</dbReference>
<dbReference type="CDD" id="cd00610">
    <property type="entry name" value="OAT_like"/>
    <property type="match status" value="1"/>
</dbReference>
<keyword evidence="8" id="KW-1185">Reference proteome</keyword>
<accession>A0A829YAE3</accession>
<dbReference type="InterPro" id="IPR015422">
    <property type="entry name" value="PyrdxlP-dep_Trfase_small"/>
</dbReference>
<protein>
    <submittedName>
        <fullName evidence="7">4-aminobutyrate aminotransferase PuuE</fullName>
    </submittedName>
</protein>
<dbReference type="GO" id="GO:0042802">
    <property type="term" value="F:identical protein binding"/>
    <property type="evidence" value="ECO:0007669"/>
    <property type="project" value="TreeGrafter"/>
</dbReference>
<proteinExistence type="inferred from homology"/>
<dbReference type="PANTHER" id="PTHR11986:SF58">
    <property type="entry name" value="LEUCINE_METHIONINE RACEMASE"/>
    <property type="match status" value="1"/>
</dbReference>
<evidence type="ECO:0000313" key="8">
    <source>
        <dbReference type="Proteomes" id="UP000445000"/>
    </source>
</evidence>
<dbReference type="InterPro" id="IPR015424">
    <property type="entry name" value="PyrdxlP-dep_Trfase"/>
</dbReference>
<dbReference type="PIRSF" id="PIRSF000521">
    <property type="entry name" value="Transaminase_4ab_Lys_Orn"/>
    <property type="match status" value="1"/>
</dbReference>
<evidence type="ECO:0000313" key="7">
    <source>
        <dbReference type="EMBL" id="GFE80150.1"/>
    </source>
</evidence>
<evidence type="ECO:0000256" key="1">
    <source>
        <dbReference type="ARBA" id="ARBA00001933"/>
    </source>
</evidence>
<gene>
    <name evidence="7" type="primary">puuE</name>
    <name evidence="7" type="ORF">GCM10011487_21500</name>
</gene>
<keyword evidence="3 7" id="KW-0032">Aminotransferase</keyword>
<dbReference type="PROSITE" id="PS00600">
    <property type="entry name" value="AA_TRANSFER_CLASS_3"/>
    <property type="match status" value="1"/>
</dbReference>
<evidence type="ECO:0000256" key="6">
    <source>
        <dbReference type="RuleBase" id="RU003560"/>
    </source>
</evidence>
<organism evidence="7 8">
    <name type="scientific">Steroidobacter agaridevorans</name>
    <dbReference type="NCBI Taxonomy" id="2695856"/>
    <lineage>
        <taxon>Bacteria</taxon>
        <taxon>Pseudomonadati</taxon>
        <taxon>Pseudomonadota</taxon>
        <taxon>Gammaproteobacteria</taxon>
        <taxon>Steroidobacterales</taxon>
        <taxon>Steroidobacteraceae</taxon>
        <taxon>Steroidobacter</taxon>
    </lineage>
</organism>
<evidence type="ECO:0000256" key="2">
    <source>
        <dbReference type="ARBA" id="ARBA00008954"/>
    </source>
</evidence>